<dbReference type="PANTHER" id="PTHR43547:SF10">
    <property type="entry name" value="SENSOR HISTIDINE KINASE DCUS"/>
    <property type="match status" value="1"/>
</dbReference>
<reference evidence="18 19" key="1">
    <citation type="submission" date="2021-01" db="EMBL/GenBank/DDBJ databases">
        <title>Identification of strong promoters based on the transcriptome of Brevibacillus choshinensis.</title>
        <authorList>
            <person name="Yao D."/>
            <person name="Zhang K."/>
            <person name="Wu J."/>
        </authorList>
    </citation>
    <scope>NUCLEOTIDE SEQUENCE [LARGE SCALE GENOMIC DNA]</scope>
    <source>
        <strain evidence="18 19">HPD31-SP3</strain>
    </source>
</reference>
<evidence type="ECO:0000256" key="1">
    <source>
        <dbReference type="ARBA" id="ARBA00000085"/>
    </source>
</evidence>
<evidence type="ECO:0000259" key="16">
    <source>
        <dbReference type="PROSITE" id="PS50109"/>
    </source>
</evidence>
<evidence type="ECO:0000256" key="6">
    <source>
        <dbReference type="ARBA" id="ARBA00022679"/>
    </source>
</evidence>
<feature type="domain" description="PAS" evidence="17">
    <location>
        <begin position="198"/>
        <end position="239"/>
    </location>
</feature>
<dbReference type="InterPro" id="IPR039506">
    <property type="entry name" value="SPOB_a"/>
</dbReference>
<dbReference type="SUPFAM" id="SSF55785">
    <property type="entry name" value="PYP-like sensor domain (PAS domain)"/>
    <property type="match status" value="1"/>
</dbReference>
<keyword evidence="4" id="KW-1003">Cell membrane</keyword>
<dbReference type="EC" id="2.7.13.3" evidence="3"/>
<evidence type="ECO:0000256" key="3">
    <source>
        <dbReference type="ARBA" id="ARBA00012438"/>
    </source>
</evidence>
<evidence type="ECO:0000256" key="10">
    <source>
        <dbReference type="ARBA" id="ARBA00022840"/>
    </source>
</evidence>
<sequence length="534" mass="58386">MMMGSLLLGVIVLLGVSFEQMLDGALRKEIGTRALNTAKTIARMPEIKKAFSEPDPAHTINPLVEPIRLETRAAFITVGNRQGIRYSHPDPEQIGKPMVGGDNEAVFAGQSIISETVGSLGPGLRGKTPIRDDAGNVIGVVSVGFLLEDIQETIELYRDRIVLIGAGILVVGIIGTLLIARNVKESIFGLEPVQIGRMYQENHAVLESIREGIVAVGTDGVITMANPTAMSLLGLTGKQNLSDGEHTEWLRSLRLKEVMETGKAEFDQETFVGGKALVVNRVPIMGKDRRVTGAVASFRDRSELFRVTQELSRVKEYAEALRSQTHEYSNKLHLISALIQLESYQEAVDFISAEVNVHVSNAQMIMRMVPDPLIGGLLLGKVNQANERKIALTIDPDSHFRDLSAAIDRSLLIVILGNLIDNAMDAVSAPGAIAKEISIYLGQMDELLLVEVEDRGPGIPEELAQRVYERGFSTKQLQNHGYGLYLVKEAVEQLHGTISHAGNPQGGTIFTVMLPQGEESVKEGEDRYNESRER</sequence>
<keyword evidence="7 15" id="KW-0812">Transmembrane</keyword>
<evidence type="ECO:0000256" key="15">
    <source>
        <dbReference type="SAM" id="Phobius"/>
    </source>
</evidence>
<evidence type="ECO:0000313" key="18">
    <source>
        <dbReference type="EMBL" id="QRG70726.1"/>
    </source>
</evidence>
<evidence type="ECO:0000259" key="17">
    <source>
        <dbReference type="PROSITE" id="PS50112"/>
    </source>
</evidence>
<keyword evidence="8" id="KW-0547">Nucleotide-binding</keyword>
<dbReference type="CDD" id="cd18773">
    <property type="entry name" value="PDC1_HK_sensor"/>
    <property type="match status" value="1"/>
</dbReference>
<dbReference type="GO" id="GO:0016301">
    <property type="term" value="F:kinase activity"/>
    <property type="evidence" value="ECO:0007669"/>
    <property type="project" value="UniProtKB-KW"/>
</dbReference>
<comment type="catalytic activity">
    <reaction evidence="1">
        <text>ATP + protein L-histidine = ADP + protein N-phospho-L-histidine.</text>
        <dbReference type="EC" id="2.7.13.3"/>
    </reaction>
</comment>
<dbReference type="InterPro" id="IPR016120">
    <property type="entry name" value="Sig_transdc_His_kin_SpoOB"/>
</dbReference>
<evidence type="ECO:0000256" key="11">
    <source>
        <dbReference type="ARBA" id="ARBA00022989"/>
    </source>
</evidence>
<protein>
    <recommendedName>
        <fullName evidence="3">histidine kinase</fullName>
        <ecNumber evidence="3">2.7.13.3</ecNumber>
    </recommendedName>
</protein>
<dbReference type="SUPFAM" id="SSF103190">
    <property type="entry name" value="Sensory domain-like"/>
    <property type="match status" value="1"/>
</dbReference>
<gene>
    <name evidence="18" type="ORF">JNE38_22385</name>
</gene>
<feature type="region of interest" description="Disordered" evidence="14">
    <location>
        <begin position="514"/>
        <end position="534"/>
    </location>
</feature>
<dbReference type="Gene3D" id="3.30.450.20">
    <property type="entry name" value="PAS domain"/>
    <property type="match status" value="2"/>
</dbReference>
<keyword evidence="9 18" id="KW-0418">Kinase</keyword>
<organism evidence="18 19">
    <name type="scientific">Brevibacillus choshinensis</name>
    <dbReference type="NCBI Taxonomy" id="54911"/>
    <lineage>
        <taxon>Bacteria</taxon>
        <taxon>Bacillati</taxon>
        <taxon>Bacillota</taxon>
        <taxon>Bacilli</taxon>
        <taxon>Bacillales</taxon>
        <taxon>Paenibacillaceae</taxon>
        <taxon>Brevibacillus</taxon>
    </lineage>
</organism>
<keyword evidence="12" id="KW-0902">Two-component regulatory system</keyword>
<dbReference type="InterPro" id="IPR036890">
    <property type="entry name" value="HATPase_C_sf"/>
</dbReference>
<keyword evidence="11 15" id="KW-1133">Transmembrane helix</keyword>
<feature type="transmembrane region" description="Helical" evidence="15">
    <location>
        <begin position="161"/>
        <end position="180"/>
    </location>
</feature>
<dbReference type="InterPro" id="IPR013767">
    <property type="entry name" value="PAS_fold"/>
</dbReference>
<dbReference type="EMBL" id="CP069127">
    <property type="protein sequence ID" value="QRG70726.1"/>
    <property type="molecule type" value="Genomic_DNA"/>
</dbReference>
<dbReference type="Pfam" id="PF14689">
    <property type="entry name" value="SPOB_a"/>
    <property type="match status" value="1"/>
</dbReference>
<dbReference type="InterPro" id="IPR003594">
    <property type="entry name" value="HATPase_dom"/>
</dbReference>
<name>A0ABX7FY25_BRECH</name>
<evidence type="ECO:0000256" key="13">
    <source>
        <dbReference type="ARBA" id="ARBA00023136"/>
    </source>
</evidence>
<evidence type="ECO:0000256" key="9">
    <source>
        <dbReference type="ARBA" id="ARBA00022777"/>
    </source>
</evidence>
<evidence type="ECO:0000256" key="4">
    <source>
        <dbReference type="ARBA" id="ARBA00022475"/>
    </source>
</evidence>
<dbReference type="PANTHER" id="PTHR43547">
    <property type="entry name" value="TWO-COMPONENT HISTIDINE KINASE"/>
    <property type="match status" value="1"/>
</dbReference>
<dbReference type="Gene3D" id="1.10.287.130">
    <property type="match status" value="1"/>
</dbReference>
<proteinExistence type="predicted"/>
<evidence type="ECO:0000256" key="7">
    <source>
        <dbReference type="ARBA" id="ARBA00022692"/>
    </source>
</evidence>
<feature type="compositionally biased region" description="Basic and acidic residues" evidence="14">
    <location>
        <begin position="519"/>
        <end position="534"/>
    </location>
</feature>
<dbReference type="InterPro" id="IPR004358">
    <property type="entry name" value="Sig_transdc_His_kin-like_C"/>
</dbReference>
<keyword evidence="5" id="KW-0597">Phosphoprotein</keyword>
<dbReference type="SUPFAM" id="SSF55874">
    <property type="entry name" value="ATPase domain of HSP90 chaperone/DNA topoisomerase II/histidine kinase"/>
    <property type="match status" value="1"/>
</dbReference>
<keyword evidence="6" id="KW-0808">Transferase</keyword>
<keyword evidence="13 15" id="KW-0472">Membrane</keyword>
<evidence type="ECO:0000256" key="14">
    <source>
        <dbReference type="SAM" id="MobiDB-lite"/>
    </source>
</evidence>
<dbReference type="PROSITE" id="PS50109">
    <property type="entry name" value="HIS_KIN"/>
    <property type="match status" value="1"/>
</dbReference>
<dbReference type="InterPro" id="IPR035965">
    <property type="entry name" value="PAS-like_dom_sf"/>
</dbReference>
<dbReference type="Pfam" id="PF17203">
    <property type="entry name" value="sCache_3_2"/>
    <property type="match status" value="1"/>
</dbReference>
<dbReference type="InterPro" id="IPR005467">
    <property type="entry name" value="His_kinase_dom"/>
</dbReference>
<accession>A0ABX7FY25</accession>
<dbReference type="CDD" id="cd16915">
    <property type="entry name" value="HATPase_DpiB-CitA-like"/>
    <property type="match status" value="1"/>
</dbReference>
<dbReference type="InterPro" id="IPR029151">
    <property type="entry name" value="Sensor-like_sf"/>
</dbReference>
<evidence type="ECO:0000256" key="12">
    <source>
        <dbReference type="ARBA" id="ARBA00023012"/>
    </source>
</evidence>
<dbReference type="Pfam" id="PF02518">
    <property type="entry name" value="HATPase_c"/>
    <property type="match status" value="1"/>
</dbReference>
<evidence type="ECO:0000313" key="19">
    <source>
        <dbReference type="Proteomes" id="UP000596248"/>
    </source>
</evidence>
<feature type="domain" description="Histidine kinase" evidence="16">
    <location>
        <begin position="323"/>
        <end position="518"/>
    </location>
</feature>
<dbReference type="InterPro" id="IPR000014">
    <property type="entry name" value="PAS"/>
</dbReference>
<evidence type="ECO:0000256" key="8">
    <source>
        <dbReference type="ARBA" id="ARBA00022741"/>
    </source>
</evidence>
<keyword evidence="10" id="KW-0067">ATP-binding</keyword>
<dbReference type="SUPFAM" id="SSF55890">
    <property type="entry name" value="Sporulation response regulatory protein Spo0B"/>
    <property type="match status" value="1"/>
</dbReference>
<dbReference type="InterPro" id="IPR033463">
    <property type="entry name" value="sCache_3"/>
</dbReference>
<comment type="subcellular location">
    <subcellularLocation>
        <location evidence="2">Cell membrane</location>
        <topology evidence="2">Multi-pass membrane protein</topology>
    </subcellularLocation>
</comment>
<dbReference type="Proteomes" id="UP000596248">
    <property type="component" value="Chromosome"/>
</dbReference>
<dbReference type="SMART" id="SM00387">
    <property type="entry name" value="HATPase_c"/>
    <property type="match status" value="1"/>
</dbReference>
<dbReference type="Pfam" id="PF00989">
    <property type="entry name" value="PAS"/>
    <property type="match status" value="1"/>
</dbReference>
<dbReference type="PROSITE" id="PS50112">
    <property type="entry name" value="PAS"/>
    <property type="match status" value="1"/>
</dbReference>
<dbReference type="PRINTS" id="PR00344">
    <property type="entry name" value="BCTRLSENSOR"/>
</dbReference>
<dbReference type="Gene3D" id="3.30.565.10">
    <property type="entry name" value="Histidine kinase-like ATPase, C-terminal domain"/>
    <property type="match status" value="1"/>
</dbReference>
<evidence type="ECO:0000256" key="5">
    <source>
        <dbReference type="ARBA" id="ARBA00022553"/>
    </source>
</evidence>
<keyword evidence="19" id="KW-1185">Reference proteome</keyword>
<evidence type="ECO:0000256" key="2">
    <source>
        <dbReference type="ARBA" id="ARBA00004651"/>
    </source>
</evidence>